<keyword evidence="5" id="KW-1185">Reference proteome</keyword>
<dbReference type="PANTHER" id="PTHR24321">
    <property type="entry name" value="DEHYDROGENASES, SHORT CHAIN"/>
    <property type="match status" value="1"/>
</dbReference>
<dbReference type="OrthoDB" id="286404at2"/>
<evidence type="ECO:0000313" key="5">
    <source>
        <dbReference type="Proteomes" id="UP000190037"/>
    </source>
</evidence>
<accession>A0A1T3NZY8</accession>
<dbReference type="Gene3D" id="3.40.50.720">
    <property type="entry name" value="NAD(P)-binding Rossmann-like Domain"/>
    <property type="match status" value="1"/>
</dbReference>
<dbReference type="AlphaFoldDB" id="A0A1T3NZY8"/>
<dbReference type="eggNOG" id="COG1028">
    <property type="taxonomic scope" value="Bacteria"/>
</dbReference>
<dbReference type="Proteomes" id="UP000190037">
    <property type="component" value="Unassembled WGS sequence"/>
</dbReference>
<feature type="region of interest" description="Disordered" evidence="3">
    <location>
        <begin position="189"/>
        <end position="211"/>
    </location>
</feature>
<gene>
    <name evidence="4" type="ORF">B4N89_17050</name>
</gene>
<dbReference type="PROSITE" id="PS00061">
    <property type="entry name" value="ADH_SHORT"/>
    <property type="match status" value="1"/>
</dbReference>
<dbReference type="InterPro" id="IPR002347">
    <property type="entry name" value="SDR_fam"/>
</dbReference>
<dbReference type="PRINTS" id="PR00080">
    <property type="entry name" value="SDRFAMILY"/>
</dbReference>
<dbReference type="NCBIfam" id="NF005559">
    <property type="entry name" value="PRK07231.1"/>
    <property type="match status" value="1"/>
</dbReference>
<reference evidence="4 5" key="1">
    <citation type="submission" date="2017-03" db="EMBL/GenBank/DDBJ databases">
        <title>Draft genome sequence of Streptomyces scabrisporus NF3, endophyte isolated from Amphipterygium adstringens.</title>
        <authorList>
            <person name="Vazquez M."/>
            <person name="Ceapa C.D."/>
            <person name="Rodriguez Luna D."/>
            <person name="Sanchez Esquivel S."/>
        </authorList>
    </citation>
    <scope>NUCLEOTIDE SEQUENCE [LARGE SCALE GENOMIC DNA]</scope>
    <source>
        <strain evidence="4 5">NF3</strain>
    </source>
</reference>
<name>A0A1T3NZY8_9ACTN</name>
<evidence type="ECO:0000256" key="3">
    <source>
        <dbReference type="SAM" id="MobiDB-lite"/>
    </source>
</evidence>
<dbReference type="Pfam" id="PF13561">
    <property type="entry name" value="adh_short_C2"/>
    <property type="match status" value="1"/>
</dbReference>
<dbReference type="InterPro" id="IPR020904">
    <property type="entry name" value="Sc_DH/Rdtase_CS"/>
</dbReference>
<dbReference type="STRING" id="159449.B4N89_17050"/>
<organism evidence="4 5">
    <name type="scientific">Embleya scabrispora</name>
    <dbReference type="NCBI Taxonomy" id="159449"/>
    <lineage>
        <taxon>Bacteria</taxon>
        <taxon>Bacillati</taxon>
        <taxon>Actinomycetota</taxon>
        <taxon>Actinomycetes</taxon>
        <taxon>Kitasatosporales</taxon>
        <taxon>Streptomycetaceae</taxon>
        <taxon>Embleya</taxon>
    </lineage>
</organism>
<proteinExistence type="inferred from homology"/>
<protein>
    <submittedName>
        <fullName evidence="4">Short-chain dehydrogenase</fullName>
    </submittedName>
</protein>
<dbReference type="InterPro" id="IPR036291">
    <property type="entry name" value="NAD(P)-bd_dom_sf"/>
</dbReference>
<dbReference type="EMBL" id="MWQN01000001">
    <property type="protein sequence ID" value="OPC82417.1"/>
    <property type="molecule type" value="Genomic_DNA"/>
</dbReference>
<sequence>MGKLDGRVVLITGAARGQGVAEARLFAAEGARVVLGDILDEAGEAAAKEIGDAARYVHLDVSSEDDWRRAVEASVAAFGRLDGLVNNAGILAFEPIEEMSREAYLRIVEVNQLGTFLGMKAALPAMRAAGGPGTIVNIASYAGLAGMEGLVAYASTKGAVLAMTRVAALEAAPHIRVNAICPGGVRTPMTNPGDIEGLPSRPPAPGEPDPVSEVFGGIPLARIGEPDEIATAALYLTGPDSSYTTGTHIVVDGGWMAGVKLF</sequence>
<evidence type="ECO:0000256" key="1">
    <source>
        <dbReference type="ARBA" id="ARBA00006484"/>
    </source>
</evidence>
<comment type="caution">
    <text evidence="4">The sequence shown here is derived from an EMBL/GenBank/DDBJ whole genome shotgun (WGS) entry which is preliminary data.</text>
</comment>
<dbReference type="RefSeq" id="WP_078976683.1">
    <property type="nucleotide sequence ID" value="NZ_MWQN01000001.1"/>
</dbReference>
<dbReference type="PANTHER" id="PTHR24321:SF8">
    <property type="entry name" value="ESTRADIOL 17-BETA-DEHYDROGENASE 8-RELATED"/>
    <property type="match status" value="1"/>
</dbReference>
<dbReference type="PRINTS" id="PR00081">
    <property type="entry name" value="GDHRDH"/>
</dbReference>
<evidence type="ECO:0000256" key="2">
    <source>
        <dbReference type="ARBA" id="ARBA00023002"/>
    </source>
</evidence>
<dbReference type="FunFam" id="3.40.50.720:FF:000084">
    <property type="entry name" value="Short-chain dehydrogenase reductase"/>
    <property type="match status" value="1"/>
</dbReference>
<dbReference type="GO" id="GO:0016491">
    <property type="term" value="F:oxidoreductase activity"/>
    <property type="evidence" value="ECO:0007669"/>
    <property type="project" value="UniProtKB-KW"/>
</dbReference>
<keyword evidence="2" id="KW-0560">Oxidoreductase</keyword>
<comment type="similarity">
    <text evidence="1">Belongs to the short-chain dehydrogenases/reductases (SDR) family.</text>
</comment>
<dbReference type="SUPFAM" id="SSF51735">
    <property type="entry name" value="NAD(P)-binding Rossmann-fold domains"/>
    <property type="match status" value="1"/>
</dbReference>
<evidence type="ECO:0000313" key="4">
    <source>
        <dbReference type="EMBL" id="OPC82417.1"/>
    </source>
</evidence>